<protein>
    <submittedName>
        <fullName evidence="1">Uncharacterized protein</fullName>
    </submittedName>
</protein>
<reference evidence="1" key="1">
    <citation type="submission" date="2021-02" db="EMBL/GenBank/DDBJ databases">
        <authorList>
            <person name="Nowell W R."/>
        </authorList>
    </citation>
    <scope>NUCLEOTIDE SEQUENCE</scope>
</reference>
<dbReference type="EMBL" id="CAJOBI010322161">
    <property type="protein sequence ID" value="CAF5186785.1"/>
    <property type="molecule type" value="Genomic_DNA"/>
</dbReference>
<evidence type="ECO:0000313" key="2">
    <source>
        <dbReference type="EMBL" id="CAF4752359.1"/>
    </source>
</evidence>
<dbReference type="EMBL" id="CAJOBH010074056">
    <property type="protein sequence ID" value="CAF4485638.1"/>
    <property type="molecule type" value="Genomic_DNA"/>
</dbReference>
<sequence>MNNNQIRPQLSPQDAAAMLAQLQQQNPQAYARLQAMRP</sequence>
<dbReference type="Proteomes" id="UP000681967">
    <property type="component" value="Unassembled WGS sequence"/>
</dbReference>
<comment type="caution">
    <text evidence="1">The sequence shown here is derived from an EMBL/GenBank/DDBJ whole genome shotgun (WGS) entry which is preliminary data.</text>
</comment>
<gene>
    <name evidence="1" type="ORF">BYL167_LOCUS35335</name>
    <name evidence="2" type="ORF">SMN809_LOCUS45180</name>
    <name evidence="3" type="ORF">SMN809_LOCUS70771</name>
</gene>
<accession>A0A8S2X906</accession>
<evidence type="ECO:0000313" key="4">
    <source>
        <dbReference type="Proteomes" id="UP000681967"/>
    </source>
</evidence>
<feature type="non-terminal residue" evidence="1">
    <location>
        <position position="38"/>
    </location>
</feature>
<organism evidence="1 4">
    <name type="scientific">Rotaria magnacalcarata</name>
    <dbReference type="NCBI Taxonomy" id="392030"/>
    <lineage>
        <taxon>Eukaryota</taxon>
        <taxon>Metazoa</taxon>
        <taxon>Spiralia</taxon>
        <taxon>Gnathifera</taxon>
        <taxon>Rotifera</taxon>
        <taxon>Eurotatoria</taxon>
        <taxon>Bdelloidea</taxon>
        <taxon>Philodinida</taxon>
        <taxon>Philodinidae</taxon>
        <taxon>Rotaria</taxon>
    </lineage>
</organism>
<dbReference type="AlphaFoldDB" id="A0A8S2X906"/>
<evidence type="ECO:0000313" key="1">
    <source>
        <dbReference type="EMBL" id="CAF4485638.1"/>
    </source>
</evidence>
<evidence type="ECO:0000313" key="3">
    <source>
        <dbReference type="EMBL" id="CAF5186785.1"/>
    </source>
</evidence>
<name>A0A8S2X906_9BILA</name>
<dbReference type="EMBL" id="CAJOBI010137478">
    <property type="protein sequence ID" value="CAF4752359.1"/>
    <property type="molecule type" value="Genomic_DNA"/>
</dbReference>
<dbReference type="Proteomes" id="UP000676336">
    <property type="component" value="Unassembled WGS sequence"/>
</dbReference>
<proteinExistence type="predicted"/>